<dbReference type="Proteomes" id="UP000194664">
    <property type="component" value="Unassembled WGS sequence"/>
</dbReference>
<reference evidence="4 5" key="1">
    <citation type="submission" date="2016-12" db="EMBL/GenBank/DDBJ databases">
        <title>The draft genome sequence of HSLHS2.</title>
        <authorList>
            <person name="Hu D."/>
            <person name="Wang L."/>
            <person name="Shao Z."/>
        </authorList>
    </citation>
    <scope>NUCLEOTIDE SEQUENCE [LARGE SCALE GENOMIC DNA]</scope>
    <source>
        <strain evidence="4">MCCC 1A06712</strain>
    </source>
</reference>
<evidence type="ECO:0008006" key="6">
    <source>
        <dbReference type="Google" id="ProtNLM"/>
    </source>
</evidence>
<comment type="caution">
    <text evidence="4">The sequence shown here is derived from an EMBL/GenBank/DDBJ whole genome shotgun (WGS) entry which is preliminary data.</text>
</comment>
<feature type="domain" description="GGDEF" evidence="3">
    <location>
        <begin position="89"/>
        <end position="225"/>
    </location>
</feature>
<feature type="transmembrane region" description="Helical" evidence="1">
    <location>
        <begin position="20"/>
        <end position="50"/>
    </location>
</feature>
<gene>
    <name evidence="4" type="ORF">BVC71_05855</name>
</gene>
<dbReference type="PROSITE" id="PS50887">
    <property type="entry name" value="GGDEF"/>
    <property type="match status" value="1"/>
</dbReference>
<feature type="domain" description="EAL" evidence="2">
    <location>
        <begin position="234"/>
        <end position="489"/>
    </location>
</feature>
<name>A0A251WZ23_9RHOB</name>
<evidence type="ECO:0000259" key="2">
    <source>
        <dbReference type="PROSITE" id="PS50883"/>
    </source>
</evidence>
<dbReference type="AlphaFoldDB" id="A0A251WZ23"/>
<dbReference type="InterPro" id="IPR029787">
    <property type="entry name" value="Nucleotide_cyclase"/>
</dbReference>
<evidence type="ECO:0000313" key="5">
    <source>
        <dbReference type="Proteomes" id="UP000194664"/>
    </source>
</evidence>
<accession>A0A251WZ23</accession>
<dbReference type="SMART" id="SM00267">
    <property type="entry name" value="GGDEF"/>
    <property type="match status" value="1"/>
</dbReference>
<dbReference type="NCBIfam" id="TIGR00254">
    <property type="entry name" value="GGDEF"/>
    <property type="match status" value="1"/>
</dbReference>
<dbReference type="Gene3D" id="3.20.20.450">
    <property type="entry name" value="EAL domain"/>
    <property type="match status" value="1"/>
</dbReference>
<dbReference type="GO" id="GO:0071111">
    <property type="term" value="F:cyclic-guanylate-specific phosphodiesterase activity"/>
    <property type="evidence" value="ECO:0007669"/>
    <property type="project" value="InterPro"/>
</dbReference>
<protein>
    <recommendedName>
        <fullName evidence="6">Diguanylate cyclase</fullName>
    </recommendedName>
</protein>
<proteinExistence type="predicted"/>
<dbReference type="OrthoDB" id="9814202at2"/>
<keyword evidence="1" id="KW-0472">Membrane</keyword>
<dbReference type="Pfam" id="PF00990">
    <property type="entry name" value="GGDEF"/>
    <property type="match status" value="1"/>
</dbReference>
<dbReference type="PANTHER" id="PTHR33121:SF70">
    <property type="entry name" value="SIGNALING PROTEIN YKOW"/>
    <property type="match status" value="1"/>
</dbReference>
<organism evidence="4 5">
    <name type="scientific">Marivivens niveibacter</name>
    <dbReference type="NCBI Taxonomy" id="1930667"/>
    <lineage>
        <taxon>Bacteria</taxon>
        <taxon>Pseudomonadati</taxon>
        <taxon>Pseudomonadota</taxon>
        <taxon>Alphaproteobacteria</taxon>
        <taxon>Rhodobacterales</taxon>
        <taxon>Paracoccaceae</taxon>
        <taxon>Marivivens group</taxon>
        <taxon>Marivivens</taxon>
    </lineage>
</organism>
<dbReference type="EMBL" id="MSPP01000002">
    <property type="protein sequence ID" value="OUD09378.1"/>
    <property type="molecule type" value="Genomic_DNA"/>
</dbReference>
<dbReference type="SUPFAM" id="SSF141868">
    <property type="entry name" value="EAL domain-like"/>
    <property type="match status" value="1"/>
</dbReference>
<keyword evidence="1" id="KW-0812">Transmembrane</keyword>
<keyword evidence="1" id="KW-1133">Transmembrane helix</keyword>
<dbReference type="RefSeq" id="WP_086450730.1">
    <property type="nucleotide sequence ID" value="NZ_MSPP01000002.1"/>
</dbReference>
<dbReference type="PANTHER" id="PTHR33121">
    <property type="entry name" value="CYCLIC DI-GMP PHOSPHODIESTERASE PDEF"/>
    <property type="match status" value="1"/>
</dbReference>
<dbReference type="Pfam" id="PF00563">
    <property type="entry name" value="EAL"/>
    <property type="match status" value="1"/>
</dbReference>
<evidence type="ECO:0000259" key="3">
    <source>
        <dbReference type="PROSITE" id="PS50887"/>
    </source>
</evidence>
<dbReference type="CDD" id="cd01949">
    <property type="entry name" value="GGDEF"/>
    <property type="match status" value="1"/>
</dbReference>
<dbReference type="SMART" id="SM00052">
    <property type="entry name" value="EAL"/>
    <property type="match status" value="1"/>
</dbReference>
<sequence length="503" mass="55323">MHLWQQLKSPFAALGPRHYLVLFMAVGTTTLLFGAIAATISALTAALILIGFSDKSSVQRDTDTITGLLTRDAIDDVMSNHLSSLTNNTHCGAIMLEIDRFKLIEERHDRLGVETIYRAIAQRLTDILRTEDQISRLDGPTFAIALAPSKRLDLEAAIQLSSRIQHAMTDPVEIEGVNTYFTVSIGFALSDRIDSVFGSTLLQAATNALIEAQRHAPAAIRSYSPAMRSRIATCNKLAQMVTHALDNGEITAFFQPQISTRSGQLTGFETLARWHHPSRGLVPPCEFLPALAQAGQMHRLGHKMIDDALSALHRWDAQGFKVSRVGVNFSKDELRDPTLVSHIETSLINYGLSPDRLAVEVLETVVADNADDVVIRNLAGLAGLGCRLDLDDFGTGHASITSIRRYAVERIKIDRSFVTNIDNDDEQQKMVAAILTMAERLGLDTLAEGVETIEERRMLASLGCGHVQGFGIARPMAPWDVDNWIHNYRAQSVRGAKIRQKVG</sequence>
<dbReference type="InterPro" id="IPR043128">
    <property type="entry name" value="Rev_trsase/Diguanyl_cyclase"/>
</dbReference>
<dbReference type="InterPro" id="IPR050706">
    <property type="entry name" value="Cyclic-di-GMP_PDE-like"/>
</dbReference>
<dbReference type="InterPro" id="IPR000160">
    <property type="entry name" value="GGDEF_dom"/>
</dbReference>
<dbReference type="PROSITE" id="PS50883">
    <property type="entry name" value="EAL"/>
    <property type="match status" value="1"/>
</dbReference>
<dbReference type="InterPro" id="IPR001633">
    <property type="entry name" value="EAL_dom"/>
</dbReference>
<keyword evidence="5" id="KW-1185">Reference proteome</keyword>
<evidence type="ECO:0000256" key="1">
    <source>
        <dbReference type="SAM" id="Phobius"/>
    </source>
</evidence>
<dbReference type="SUPFAM" id="SSF55073">
    <property type="entry name" value="Nucleotide cyclase"/>
    <property type="match status" value="1"/>
</dbReference>
<dbReference type="Gene3D" id="3.30.70.270">
    <property type="match status" value="1"/>
</dbReference>
<evidence type="ECO:0000313" key="4">
    <source>
        <dbReference type="EMBL" id="OUD09378.1"/>
    </source>
</evidence>
<dbReference type="CDD" id="cd01948">
    <property type="entry name" value="EAL"/>
    <property type="match status" value="1"/>
</dbReference>
<dbReference type="InterPro" id="IPR035919">
    <property type="entry name" value="EAL_sf"/>
</dbReference>